<feature type="transmembrane region" description="Helical" evidence="8">
    <location>
        <begin position="404"/>
        <end position="426"/>
    </location>
</feature>
<feature type="domain" description="MacB-like periplasmic core" evidence="10">
    <location>
        <begin position="20"/>
        <end position="284"/>
    </location>
</feature>
<evidence type="ECO:0000256" key="1">
    <source>
        <dbReference type="ARBA" id="ARBA00004651"/>
    </source>
</evidence>
<feature type="transmembrane region" description="Helical" evidence="8">
    <location>
        <begin position="20"/>
        <end position="43"/>
    </location>
</feature>
<keyword evidence="2" id="KW-1003">Cell membrane</keyword>
<feature type="domain" description="ABC3 transporter permease C-terminal" evidence="9">
    <location>
        <begin position="323"/>
        <end position="436"/>
    </location>
</feature>
<evidence type="ECO:0000256" key="8">
    <source>
        <dbReference type="SAM" id="Phobius"/>
    </source>
</evidence>
<evidence type="ECO:0000313" key="12">
    <source>
        <dbReference type="Proteomes" id="UP000018934"/>
    </source>
</evidence>
<keyword evidence="3 8" id="KW-0812">Transmembrane</keyword>
<name>A0ABN4BYE0_DEHRP</name>
<evidence type="ECO:0000256" key="2">
    <source>
        <dbReference type="ARBA" id="ARBA00022475"/>
    </source>
</evidence>
<comment type="similarity">
    <text evidence="6">Belongs to the ABC-4 integral membrane protein family.</text>
</comment>
<dbReference type="EMBL" id="CP007033">
    <property type="protein sequence ID" value="AHF10887.1"/>
    <property type="molecule type" value="Genomic_DNA"/>
</dbReference>
<reference evidence="11 12" key="1">
    <citation type="journal article" date="2013" name="Stand. Genomic Sci.">
        <title>Complete genome sequence of Dehalobacter restrictus PER-K23(T.).</title>
        <authorList>
            <person name="Kruse T."/>
            <person name="Maillard J."/>
            <person name="Goodwin L."/>
            <person name="Woyke T."/>
            <person name="Teshima H."/>
            <person name="Bruce D."/>
            <person name="Detter C."/>
            <person name="Tapia R."/>
            <person name="Han C."/>
            <person name="Huntemann M."/>
            <person name="Wei C.L."/>
            <person name="Han J."/>
            <person name="Chen A."/>
            <person name="Kyrpides N."/>
            <person name="Szeto E."/>
            <person name="Markowitz V."/>
            <person name="Ivanova N."/>
            <person name="Pagani I."/>
            <person name="Pati A."/>
            <person name="Pitluck S."/>
            <person name="Nolan M."/>
            <person name="Holliger C."/>
            <person name="Smidt H."/>
        </authorList>
    </citation>
    <scope>NUCLEOTIDE SEQUENCE [LARGE SCALE GENOMIC DNA]</scope>
    <source>
        <strain evidence="12">DSM 9455</strain>
    </source>
</reference>
<dbReference type="Pfam" id="PF12704">
    <property type="entry name" value="MacB_PCD"/>
    <property type="match status" value="1"/>
</dbReference>
<evidence type="ECO:0000256" key="3">
    <source>
        <dbReference type="ARBA" id="ARBA00022692"/>
    </source>
</evidence>
<proteinExistence type="inferred from homology"/>
<dbReference type="InterPro" id="IPR003838">
    <property type="entry name" value="ABC3_permease_C"/>
</dbReference>
<feature type="transmembrane region" description="Helical" evidence="8">
    <location>
        <begin position="319"/>
        <end position="345"/>
    </location>
</feature>
<dbReference type="PANTHER" id="PTHR30572">
    <property type="entry name" value="MEMBRANE COMPONENT OF TRANSPORTER-RELATED"/>
    <property type="match status" value="1"/>
</dbReference>
<accession>A0ABN4BYE0</accession>
<evidence type="ECO:0000256" key="6">
    <source>
        <dbReference type="ARBA" id="ARBA00038076"/>
    </source>
</evidence>
<evidence type="ECO:0000256" key="5">
    <source>
        <dbReference type="ARBA" id="ARBA00023136"/>
    </source>
</evidence>
<dbReference type="PANTHER" id="PTHR30572:SF4">
    <property type="entry name" value="ABC TRANSPORTER PERMEASE YTRF"/>
    <property type="match status" value="1"/>
</dbReference>
<dbReference type="InterPro" id="IPR025857">
    <property type="entry name" value="MacB_PCD"/>
</dbReference>
<keyword evidence="12" id="KW-1185">Reference proteome</keyword>
<gene>
    <name evidence="11" type="ORF">DEHRE_13080</name>
</gene>
<evidence type="ECO:0000256" key="4">
    <source>
        <dbReference type="ARBA" id="ARBA00022989"/>
    </source>
</evidence>
<evidence type="ECO:0000313" key="11">
    <source>
        <dbReference type="EMBL" id="AHF10887.1"/>
    </source>
</evidence>
<dbReference type="Proteomes" id="UP000018934">
    <property type="component" value="Chromosome"/>
</dbReference>
<organism evidence="11 12">
    <name type="scientific">Dehalobacter restrictus (strain DSM 9455 / PER-K23)</name>
    <dbReference type="NCBI Taxonomy" id="871738"/>
    <lineage>
        <taxon>Bacteria</taxon>
        <taxon>Bacillati</taxon>
        <taxon>Bacillota</taxon>
        <taxon>Clostridia</taxon>
        <taxon>Eubacteriales</taxon>
        <taxon>Desulfitobacteriaceae</taxon>
        <taxon>Dehalobacter</taxon>
    </lineage>
</organism>
<evidence type="ECO:0000259" key="10">
    <source>
        <dbReference type="Pfam" id="PF12704"/>
    </source>
</evidence>
<evidence type="ECO:0000256" key="7">
    <source>
        <dbReference type="SAM" id="MobiDB-lite"/>
    </source>
</evidence>
<sequence length="443" mass="47061">MLENIILAIASLKANKMRALLTMLGIIIGITSVIAIVTIGNAVTASVNSNLSSFGTNNITISIREKSEKQRTMSLLGPVSGAAGGAPSGAGGPPGMRGSGNTSEPEDSDLISDKMIEQIKEAFPADIKGVSLESSVGSATAKDGDLYANITMTGTNADYLLANNLEILKGRYLSEKDVRNYRNVAIVSDKFVENMFPDGTDPLSQDVKIYKTNSIELYTIIGVYKYEQSSMGQVSTASEEDLSTNLYIPISTANLDASQKNYSRITVVASGDTDVLAFTTQLTTYFDNLYKNNSVWGARVNSMETQLNSILSVISTISLAIAFIAGISLLVGGIGVMNIMLVSVTERTREIGTRKALGAKNFHIQFQFVTEAVIISGIGGGIGIIIGTLVGTIVSVVLKAPVTISIPVTIISVLFSMAIGVFFGFYPANKAAKLDPIEALRYE</sequence>
<evidence type="ECO:0000259" key="9">
    <source>
        <dbReference type="Pfam" id="PF02687"/>
    </source>
</evidence>
<comment type="subcellular location">
    <subcellularLocation>
        <location evidence="1">Cell membrane</location>
        <topology evidence="1">Multi-pass membrane protein</topology>
    </subcellularLocation>
</comment>
<dbReference type="Pfam" id="PF02687">
    <property type="entry name" value="FtsX"/>
    <property type="match status" value="1"/>
</dbReference>
<keyword evidence="5 8" id="KW-0472">Membrane</keyword>
<keyword evidence="4 8" id="KW-1133">Transmembrane helix</keyword>
<protein>
    <submittedName>
        <fullName evidence="11">ABC transporter permease</fullName>
    </submittedName>
</protein>
<feature type="compositionally biased region" description="Gly residues" evidence="7">
    <location>
        <begin position="83"/>
        <end position="98"/>
    </location>
</feature>
<dbReference type="InterPro" id="IPR050250">
    <property type="entry name" value="Macrolide_Exporter_MacB"/>
</dbReference>
<feature type="region of interest" description="Disordered" evidence="7">
    <location>
        <begin position="83"/>
        <end position="108"/>
    </location>
</feature>
<feature type="transmembrane region" description="Helical" evidence="8">
    <location>
        <begin position="366"/>
        <end position="398"/>
    </location>
</feature>